<reference evidence="9 10" key="1">
    <citation type="submission" date="2017-05" db="EMBL/GenBank/DDBJ databases">
        <authorList>
            <person name="Song R."/>
            <person name="Chenine A.L."/>
            <person name="Ruprecht R.M."/>
        </authorList>
    </citation>
    <scope>NUCLEOTIDE SEQUENCE [LARGE SCALE GENOMIC DNA]</scope>
    <source>
        <strain evidence="9 10">CECT 7927</strain>
    </source>
</reference>
<dbReference type="GO" id="GO:0046983">
    <property type="term" value="F:protein dimerization activity"/>
    <property type="evidence" value="ECO:0007669"/>
    <property type="project" value="InterPro"/>
</dbReference>
<dbReference type="SUPFAM" id="SSF55785">
    <property type="entry name" value="PYP-like sensor domain (PAS domain)"/>
    <property type="match status" value="4"/>
</dbReference>
<dbReference type="InterPro" id="IPR000014">
    <property type="entry name" value="PAS"/>
</dbReference>
<feature type="domain" description="PAC" evidence="7">
    <location>
        <begin position="352"/>
        <end position="405"/>
    </location>
</feature>
<evidence type="ECO:0000259" key="5">
    <source>
        <dbReference type="PROSITE" id="PS50109"/>
    </source>
</evidence>
<keyword evidence="1 9" id="KW-0808">Transferase</keyword>
<dbReference type="NCBIfam" id="TIGR00229">
    <property type="entry name" value="sensory_box"/>
    <property type="match status" value="3"/>
</dbReference>
<dbReference type="EC" id="2.7.13.3" evidence="9"/>
<dbReference type="OrthoDB" id="9797605at2"/>
<dbReference type="PANTHER" id="PTHR24421:SF59">
    <property type="entry name" value="OXYGEN SENSOR HISTIDINE KINASE NREB"/>
    <property type="match status" value="1"/>
</dbReference>
<dbReference type="AlphaFoldDB" id="A0A1Y6IY00"/>
<feature type="domain" description="PAC" evidence="7">
    <location>
        <begin position="479"/>
        <end position="531"/>
    </location>
</feature>
<dbReference type="PROSITE" id="PS50109">
    <property type="entry name" value="HIS_KIN"/>
    <property type="match status" value="1"/>
</dbReference>
<sequence>MDNLSSLISHSRDIESLHQENSLLRTLIEHTYDPAIFVLDPEQNFRFILVNDAVCRHFGISREQIYKLSPADIDPHFGINELGEQLTTLKQIKTLTFETEHHLPSGQTVPVEIMSNYFEFKGKALIIGYFRDISLRKEEEKRRTQEQAQRQQLILERQYQKVFDKLAYEIYLLEVLPDNTLKVLDINESAMARMGNVIGSILDEVLPEQNKDDYLRQKEYCLKTGLSDHYEGYFCYIEKRHFDITMTPIKDESGHINRIILVKRDVTEKKRREAENLLREQEIRALVEHSRDVIVRYDTQFRRIYANPAYLKLAGASSLEEVKGKTPLEDMRMNVDAHNLYQMVMETIRSKQSRDVDLSWSDSEEEYYYEIHLIPEFNSQNEVTSILCVGRDYSRRRKAELALQKREEEFRSLVENSPDTISRHTLDGRRIYMNPRSARMAGTMSEIILNTTPLKYPGGEEGKFYYDKIQEVIRTGENSEFELNWTSKKGNARCYLLSLAPERNIHGEIVSVLAIGRDITLLKQFRQELEQSRTQLRELVAHRELTRESERKHIAREVHDELGQRLTALKMEVQTLEVRYSPCAPELQKQLNRIQTHLRETISFARNLVSRLRPSALDMGFIAALEWLTDDFQQRSPNCKCMLTLNCNDVGMNEDVATAVFRIVQESLTNVIKHANASRVHILLHESPAQLLLSIQDNGQGFDTTRHYKESFGLVGIKERVLMIHADLNIQSTPGKGTCIELRIPLNYKRYQ</sequence>
<evidence type="ECO:0000256" key="1">
    <source>
        <dbReference type="ARBA" id="ARBA00022679"/>
    </source>
</evidence>
<dbReference type="RefSeq" id="WP_087482503.1">
    <property type="nucleotide sequence ID" value="NZ_AP024883.1"/>
</dbReference>
<proteinExistence type="predicted"/>
<dbReference type="Gene3D" id="3.30.565.10">
    <property type="entry name" value="Histidine kinase-like ATPase, C-terminal domain"/>
    <property type="match status" value="1"/>
</dbReference>
<dbReference type="InterPro" id="IPR003594">
    <property type="entry name" value="HATPase_dom"/>
</dbReference>
<dbReference type="InterPro" id="IPR005467">
    <property type="entry name" value="His_kinase_dom"/>
</dbReference>
<dbReference type="GO" id="GO:0016020">
    <property type="term" value="C:membrane"/>
    <property type="evidence" value="ECO:0007669"/>
    <property type="project" value="InterPro"/>
</dbReference>
<dbReference type="InterPro" id="IPR000700">
    <property type="entry name" value="PAS-assoc_C"/>
</dbReference>
<feature type="domain" description="PAS" evidence="6">
    <location>
        <begin position="279"/>
        <end position="351"/>
    </location>
</feature>
<dbReference type="PANTHER" id="PTHR24421">
    <property type="entry name" value="NITRATE/NITRITE SENSOR PROTEIN NARX-RELATED"/>
    <property type="match status" value="1"/>
</dbReference>
<dbReference type="PROSITE" id="PS50112">
    <property type="entry name" value="PAS"/>
    <property type="match status" value="3"/>
</dbReference>
<dbReference type="SUPFAM" id="SSF55874">
    <property type="entry name" value="ATPase domain of HSP90 chaperone/DNA topoisomerase II/histidine kinase"/>
    <property type="match status" value="1"/>
</dbReference>
<keyword evidence="3" id="KW-0902">Two-component regulatory system</keyword>
<name>A0A1Y6IY00_9VIBR</name>
<dbReference type="Gene3D" id="3.30.450.20">
    <property type="entry name" value="PAS domain"/>
    <property type="match status" value="4"/>
</dbReference>
<reference evidence="8 11" key="2">
    <citation type="submission" date="2023-11" db="EMBL/GenBank/DDBJ databases">
        <title>Plant-associative lifestyle of Vibrio porteresiae and its evolutionary dynamics.</title>
        <authorList>
            <person name="Rameshkumar N."/>
            <person name="Kirti K."/>
        </authorList>
    </citation>
    <scope>NUCLEOTIDE SEQUENCE [LARGE SCALE GENOMIC DNA]</scope>
    <source>
        <strain evidence="8 11">MSSRF38</strain>
    </source>
</reference>
<evidence type="ECO:0000256" key="2">
    <source>
        <dbReference type="ARBA" id="ARBA00022777"/>
    </source>
</evidence>
<feature type="domain" description="PAS" evidence="6">
    <location>
        <begin position="406"/>
        <end position="476"/>
    </location>
</feature>
<dbReference type="EMBL" id="FXXI01000010">
    <property type="protein sequence ID" value="SMS02496.1"/>
    <property type="molecule type" value="Genomic_DNA"/>
</dbReference>
<organism evidence="9 10">
    <name type="scientific">Vibrio mangrovi</name>
    <dbReference type="NCBI Taxonomy" id="474394"/>
    <lineage>
        <taxon>Bacteria</taxon>
        <taxon>Pseudomonadati</taxon>
        <taxon>Pseudomonadota</taxon>
        <taxon>Gammaproteobacteria</taxon>
        <taxon>Vibrionales</taxon>
        <taxon>Vibrionaceae</taxon>
        <taxon>Vibrio</taxon>
    </lineage>
</organism>
<evidence type="ECO:0000256" key="4">
    <source>
        <dbReference type="SAM" id="Coils"/>
    </source>
</evidence>
<dbReference type="CDD" id="cd00130">
    <property type="entry name" value="PAS"/>
    <property type="match status" value="2"/>
</dbReference>
<evidence type="ECO:0000259" key="6">
    <source>
        <dbReference type="PROSITE" id="PS50112"/>
    </source>
</evidence>
<dbReference type="InterPro" id="IPR013656">
    <property type="entry name" value="PAS_4"/>
</dbReference>
<evidence type="ECO:0000259" key="7">
    <source>
        <dbReference type="PROSITE" id="PS50113"/>
    </source>
</evidence>
<dbReference type="SMART" id="SM00091">
    <property type="entry name" value="PAS"/>
    <property type="match status" value="3"/>
</dbReference>
<feature type="domain" description="Histidine kinase" evidence="5">
    <location>
        <begin position="557"/>
        <end position="748"/>
    </location>
</feature>
<dbReference type="InterPro" id="IPR011712">
    <property type="entry name" value="Sig_transdc_His_kin_sub3_dim/P"/>
</dbReference>
<dbReference type="Pfam" id="PF07730">
    <property type="entry name" value="HisKA_3"/>
    <property type="match status" value="1"/>
</dbReference>
<evidence type="ECO:0000313" key="9">
    <source>
        <dbReference type="EMBL" id="SMS02496.1"/>
    </source>
</evidence>
<dbReference type="InterPro" id="IPR036890">
    <property type="entry name" value="HATPase_C_sf"/>
</dbReference>
<dbReference type="Pfam" id="PF08448">
    <property type="entry name" value="PAS_4"/>
    <property type="match status" value="3"/>
</dbReference>
<evidence type="ECO:0000313" key="11">
    <source>
        <dbReference type="Proteomes" id="UP001283366"/>
    </source>
</evidence>
<dbReference type="InterPro" id="IPR050482">
    <property type="entry name" value="Sensor_HK_TwoCompSys"/>
</dbReference>
<dbReference type="GO" id="GO:0000155">
    <property type="term" value="F:phosphorelay sensor kinase activity"/>
    <property type="evidence" value="ECO:0007669"/>
    <property type="project" value="InterPro"/>
</dbReference>
<dbReference type="InterPro" id="IPR035965">
    <property type="entry name" value="PAS-like_dom_sf"/>
</dbReference>
<accession>A0A1Y6IY00</accession>
<protein>
    <submittedName>
        <fullName evidence="8">PAS domain-containing protein</fullName>
    </submittedName>
    <submittedName>
        <fullName evidence="9">Sensor histidine kinase LiaS</fullName>
        <ecNumber evidence="9">2.7.13.3</ecNumber>
    </submittedName>
</protein>
<dbReference type="Proteomes" id="UP001283366">
    <property type="component" value="Unassembled WGS sequence"/>
</dbReference>
<keyword evidence="4" id="KW-0175">Coiled coil</keyword>
<dbReference type="CDD" id="cd16917">
    <property type="entry name" value="HATPase_UhpB-NarQ-NarX-like"/>
    <property type="match status" value="1"/>
</dbReference>
<dbReference type="Gene3D" id="1.20.5.1930">
    <property type="match status" value="1"/>
</dbReference>
<dbReference type="SMART" id="SM00387">
    <property type="entry name" value="HATPase_c"/>
    <property type="match status" value="1"/>
</dbReference>
<feature type="domain" description="PAS" evidence="6">
    <location>
        <begin position="20"/>
        <end position="65"/>
    </location>
</feature>
<dbReference type="Pfam" id="PF13188">
    <property type="entry name" value="PAS_8"/>
    <property type="match status" value="1"/>
</dbReference>
<feature type="domain" description="PAC" evidence="7">
    <location>
        <begin position="216"/>
        <end position="278"/>
    </location>
</feature>
<evidence type="ECO:0000256" key="3">
    <source>
        <dbReference type="ARBA" id="ARBA00023012"/>
    </source>
</evidence>
<feature type="coiled-coil region" evidence="4">
    <location>
        <begin position="522"/>
        <end position="579"/>
    </location>
</feature>
<keyword evidence="11" id="KW-1185">Reference proteome</keyword>
<dbReference type="Proteomes" id="UP000196125">
    <property type="component" value="Unassembled WGS sequence"/>
</dbReference>
<keyword evidence="2 9" id="KW-0418">Kinase</keyword>
<dbReference type="PROSITE" id="PS50113">
    <property type="entry name" value="PAC"/>
    <property type="match status" value="3"/>
</dbReference>
<evidence type="ECO:0000313" key="10">
    <source>
        <dbReference type="Proteomes" id="UP000196125"/>
    </source>
</evidence>
<dbReference type="Pfam" id="PF02518">
    <property type="entry name" value="HATPase_c"/>
    <property type="match status" value="1"/>
</dbReference>
<gene>
    <name evidence="9" type="primary">liaS</name>
    <name evidence="8" type="ORF">SBX37_03470</name>
    <name evidence="9" type="ORF">VIM7927_03829</name>
</gene>
<dbReference type="EMBL" id="JAWRCO010000001">
    <property type="protein sequence ID" value="MDW6001956.1"/>
    <property type="molecule type" value="Genomic_DNA"/>
</dbReference>
<evidence type="ECO:0000313" key="8">
    <source>
        <dbReference type="EMBL" id="MDW6001956.1"/>
    </source>
</evidence>